<dbReference type="RefSeq" id="WP_008591853.1">
    <property type="nucleotide sequence ID" value="NZ_AHOM02000005.1"/>
</dbReference>
<evidence type="ECO:0000313" key="2">
    <source>
        <dbReference type="Proteomes" id="UP000018720"/>
    </source>
</evidence>
<name>A0ABP2RG16_9LEPT</name>
<proteinExistence type="predicted"/>
<gene>
    <name evidence="1" type="ORF">LEP1GSC178_0019</name>
</gene>
<organism evidence="1 2">
    <name type="scientific">Leptospira licerasiae str. MMD4847</name>
    <dbReference type="NCBI Taxonomy" id="1049971"/>
    <lineage>
        <taxon>Bacteria</taxon>
        <taxon>Pseudomonadati</taxon>
        <taxon>Spirochaetota</taxon>
        <taxon>Spirochaetia</taxon>
        <taxon>Leptospirales</taxon>
        <taxon>Leptospiraceae</taxon>
        <taxon>Leptospira</taxon>
    </lineage>
</organism>
<sequence>MEDKVFLKALKKVSTELYGVSFDKEAVLIGQRGISIKDGIVSLNDDKFDQFNDILFNIDKGGDSFDCRVVTMDPGRVSKSVLQSYGITKGEARVEPGIYRVKIGTHRGHIAFNQDSDIIVRRDANGDYIWDEKDPVEKGRFAINIHAQGVGKDFVSQSSLGCTVTKATWTEPGWLDFISHMQFCEKMARKENPLFSGFIYIVLNQDIAKNILGV</sequence>
<keyword evidence="2" id="KW-1185">Reference proteome</keyword>
<dbReference type="EMBL" id="AHOM02000005">
    <property type="protein sequence ID" value="EJZ42294.1"/>
    <property type="molecule type" value="Genomic_DNA"/>
</dbReference>
<comment type="caution">
    <text evidence="1">The sequence shown here is derived from an EMBL/GenBank/DDBJ whole genome shotgun (WGS) entry which is preliminary data.</text>
</comment>
<protein>
    <submittedName>
        <fullName evidence="1">Uncharacterized protein</fullName>
    </submittedName>
</protein>
<accession>A0ABP2RG16</accession>
<dbReference type="Proteomes" id="UP000018720">
    <property type="component" value="Unassembled WGS sequence"/>
</dbReference>
<reference evidence="1 2" key="1">
    <citation type="submission" date="2012-08" db="EMBL/GenBank/DDBJ databases">
        <authorList>
            <person name="Harkins D.M."/>
            <person name="Durkin A.S."/>
            <person name="Selengut J.D."/>
            <person name="Sanka R."/>
            <person name="DePew J."/>
            <person name="Purushe J."/>
            <person name="Matthias M.A."/>
            <person name="Vinetz J.M."/>
            <person name="Sutton G.G."/>
            <person name="Nelson W.C."/>
            <person name="Fouts D.E."/>
        </authorList>
    </citation>
    <scope>NUCLEOTIDE SEQUENCE [LARGE SCALE GENOMIC DNA]</scope>
    <source>
        <strain evidence="1 2">MMD4847</strain>
    </source>
</reference>
<evidence type="ECO:0000313" key="1">
    <source>
        <dbReference type="EMBL" id="EJZ42294.1"/>
    </source>
</evidence>